<comment type="caution">
    <text evidence="6">The sequence shown here is derived from an EMBL/GenBank/DDBJ whole genome shotgun (WGS) entry which is preliminary data.</text>
</comment>
<protein>
    <submittedName>
        <fullName evidence="6">Transcriptional regulator</fullName>
    </submittedName>
</protein>
<dbReference type="OrthoDB" id="8479357at2"/>
<organism evidence="6 7">
    <name type="scientific">Paenibacillus xylanivorans</name>
    <dbReference type="NCBI Taxonomy" id="1705561"/>
    <lineage>
        <taxon>Bacteria</taxon>
        <taxon>Bacillati</taxon>
        <taxon>Bacillota</taxon>
        <taxon>Bacilli</taxon>
        <taxon>Bacillales</taxon>
        <taxon>Paenibacillaceae</taxon>
        <taxon>Paenibacillus</taxon>
    </lineage>
</organism>
<name>A0A0N0UIH7_9BACL</name>
<keyword evidence="2" id="KW-0805">Transcription regulation</keyword>
<accession>A0A0N0UIH7</accession>
<evidence type="ECO:0000313" key="6">
    <source>
        <dbReference type="EMBL" id="KOY17915.1"/>
    </source>
</evidence>
<sequence>MDIHLLEIFIQTAQEGSISKTAKKLNYAQSNVTHKIQQLEADLQTVLFYRHKKGVTLTPSGQVLVGYAEKILNTINEAKAAVGSRSIPSGPLVIGSMETTAAVRLPSVFAQYHLKYPNVDFSLVTGPTEKLLHGVLHYELHGAFVSGPIEHPDLTQDKVIEERLVLVTSPNHPRIQSIHDLQNHTMLVFPKGCSYRAKLNTLLQEEGLLPVKLMEFGTLETIIACVSAGMGITLLPYSIIADYEVRDKVTCHSLPEKYSSVTTMFVKRKDTLITPALSAFLDETKKEILQSQLHR</sequence>
<dbReference type="SUPFAM" id="SSF53850">
    <property type="entry name" value="Periplasmic binding protein-like II"/>
    <property type="match status" value="1"/>
</dbReference>
<dbReference type="AlphaFoldDB" id="A0A0N0UIH7"/>
<evidence type="ECO:0000256" key="2">
    <source>
        <dbReference type="ARBA" id="ARBA00023015"/>
    </source>
</evidence>
<keyword evidence="3" id="KW-0238">DNA-binding</keyword>
<dbReference type="Pfam" id="PF00126">
    <property type="entry name" value="HTH_1"/>
    <property type="match status" value="1"/>
</dbReference>
<dbReference type="PATRIC" id="fig|1705561.3.peg.51"/>
<dbReference type="RefSeq" id="WP_053779367.1">
    <property type="nucleotide sequence ID" value="NZ_LITU01000029.1"/>
</dbReference>
<dbReference type="Pfam" id="PF03466">
    <property type="entry name" value="LysR_substrate"/>
    <property type="match status" value="1"/>
</dbReference>
<evidence type="ECO:0000256" key="4">
    <source>
        <dbReference type="ARBA" id="ARBA00023163"/>
    </source>
</evidence>
<dbReference type="PANTHER" id="PTHR30126:SF40">
    <property type="entry name" value="HTH-TYPE TRANSCRIPTIONAL REGULATOR GLTR"/>
    <property type="match status" value="1"/>
</dbReference>
<dbReference type="PANTHER" id="PTHR30126">
    <property type="entry name" value="HTH-TYPE TRANSCRIPTIONAL REGULATOR"/>
    <property type="match status" value="1"/>
</dbReference>
<feature type="domain" description="HTH lysR-type" evidence="5">
    <location>
        <begin position="1"/>
        <end position="58"/>
    </location>
</feature>
<dbReference type="EMBL" id="LITU01000029">
    <property type="protein sequence ID" value="KOY17915.1"/>
    <property type="molecule type" value="Genomic_DNA"/>
</dbReference>
<dbReference type="SUPFAM" id="SSF46785">
    <property type="entry name" value="Winged helix' DNA-binding domain"/>
    <property type="match status" value="1"/>
</dbReference>
<dbReference type="CDD" id="cd08442">
    <property type="entry name" value="PBP2_YofA_SoxR_like"/>
    <property type="match status" value="1"/>
</dbReference>
<dbReference type="Proteomes" id="UP000037688">
    <property type="component" value="Unassembled WGS sequence"/>
</dbReference>
<evidence type="ECO:0000256" key="1">
    <source>
        <dbReference type="ARBA" id="ARBA00009437"/>
    </source>
</evidence>
<reference evidence="6 7" key="1">
    <citation type="submission" date="2015-08" db="EMBL/GenBank/DDBJ databases">
        <title>Draft genome sequence of cellulolytic and xylanolytic Paenibacillus sp. A59, isolated from a decaying forest soil from Patagonia, Argentina.</title>
        <authorList>
            <person name="Ghio S."/>
            <person name="Caceres A.M."/>
            <person name="Talia P."/>
            <person name="Grasso D."/>
            <person name="Campos E."/>
        </authorList>
    </citation>
    <scope>NUCLEOTIDE SEQUENCE [LARGE SCALE GENOMIC DNA]</scope>
    <source>
        <strain evidence="6 7">A59</strain>
    </source>
</reference>
<dbReference type="FunFam" id="1.10.10.10:FF:000001">
    <property type="entry name" value="LysR family transcriptional regulator"/>
    <property type="match status" value="1"/>
</dbReference>
<dbReference type="InterPro" id="IPR005119">
    <property type="entry name" value="LysR_subst-bd"/>
</dbReference>
<gene>
    <name evidence="6" type="ORF">AMS66_02915</name>
</gene>
<dbReference type="Gene3D" id="3.40.190.290">
    <property type="match status" value="1"/>
</dbReference>
<dbReference type="InterPro" id="IPR000847">
    <property type="entry name" value="LysR_HTH_N"/>
</dbReference>
<dbReference type="Gene3D" id="1.10.10.10">
    <property type="entry name" value="Winged helix-like DNA-binding domain superfamily/Winged helix DNA-binding domain"/>
    <property type="match status" value="1"/>
</dbReference>
<dbReference type="InterPro" id="IPR036388">
    <property type="entry name" value="WH-like_DNA-bd_sf"/>
</dbReference>
<comment type="similarity">
    <text evidence="1">Belongs to the LysR transcriptional regulatory family.</text>
</comment>
<evidence type="ECO:0000259" key="5">
    <source>
        <dbReference type="PROSITE" id="PS50931"/>
    </source>
</evidence>
<dbReference type="GO" id="GO:0003700">
    <property type="term" value="F:DNA-binding transcription factor activity"/>
    <property type="evidence" value="ECO:0007669"/>
    <property type="project" value="InterPro"/>
</dbReference>
<keyword evidence="7" id="KW-1185">Reference proteome</keyword>
<evidence type="ECO:0000313" key="7">
    <source>
        <dbReference type="Proteomes" id="UP000037688"/>
    </source>
</evidence>
<dbReference type="PROSITE" id="PS50931">
    <property type="entry name" value="HTH_LYSR"/>
    <property type="match status" value="1"/>
</dbReference>
<dbReference type="InterPro" id="IPR036390">
    <property type="entry name" value="WH_DNA-bd_sf"/>
</dbReference>
<evidence type="ECO:0000256" key="3">
    <source>
        <dbReference type="ARBA" id="ARBA00023125"/>
    </source>
</evidence>
<dbReference type="GO" id="GO:0000976">
    <property type="term" value="F:transcription cis-regulatory region binding"/>
    <property type="evidence" value="ECO:0007669"/>
    <property type="project" value="TreeGrafter"/>
</dbReference>
<keyword evidence="4" id="KW-0804">Transcription</keyword>
<proteinExistence type="inferred from homology"/>